<dbReference type="STRING" id="1280941.HY2_08925"/>
<organism evidence="1 2">
    <name type="scientific">Hyphomonas pacifica</name>
    <dbReference type="NCBI Taxonomy" id="1280941"/>
    <lineage>
        <taxon>Bacteria</taxon>
        <taxon>Pseudomonadati</taxon>
        <taxon>Pseudomonadota</taxon>
        <taxon>Alphaproteobacteria</taxon>
        <taxon>Hyphomonadales</taxon>
        <taxon>Hyphomonadaceae</taxon>
        <taxon>Hyphomonas</taxon>
    </lineage>
</organism>
<evidence type="ECO:0000313" key="2">
    <source>
        <dbReference type="Proteomes" id="UP000249123"/>
    </source>
</evidence>
<accession>A0A062U3J5</accession>
<gene>
    <name evidence="1" type="ORF">HY3_09800</name>
</gene>
<dbReference type="Proteomes" id="UP000249123">
    <property type="component" value="Unassembled WGS sequence"/>
</dbReference>
<protein>
    <submittedName>
        <fullName evidence="1">Uncharacterized protein</fullName>
    </submittedName>
</protein>
<reference evidence="1 2" key="1">
    <citation type="submission" date="2013-04" db="EMBL/GenBank/DDBJ databases">
        <title>Hyphomonas sp. T24B3 Genome Sequencing.</title>
        <authorList>
            <person name="Lai Q."/>
            <person name="Shao Z."/>
        </authorList>
    </citation>
    <scope>NUCLEOTIDE SEQUENCE [LARGE SCALE GENOMIC DNA]</scope>
    <source>
        <strain evidence="1 2">T24B3</strain>
    </source>
</reference>
<dbReference type="AlphaFoldDB" id="A0A062U3J5"/>
<dbReference type="GO" id="GO:0000160">
    <property type="term" value="P:phosphorelay signal transduction system"/>
    <property type="evidence" value="ECO:0007669"/>
    <property type="project" value="InterPro"/>
</dbReference>
<dbReference type="SMART" id="SM00448">
    <property type="entry name" value="REC"/>
    <property type="match status" value="1"/>
</dbReference>
<dbReference type="Gene3D" id="3.40.50.2300">
    <property type="match status" value="1"/>
</dbReference>
<proteinExistence type="predicted"/>
<dbReference type="RefSeq" id="WP_034824639.1">
    <property type="nucleotide sequence ID" value="NZ_AWFA01000006.1"/>
</dbReference>
<evidence type="ECO:0000313" key="1">
    <source>
        <dbReference type="EMBL" id="RAN34783.1"/>
    </source>
</evidence>
<dbReference type="EMBL" id="AWFB01000008">
    <property type="protein sequence ID" value="RAN34783.1"/>
    <property type="molecule type" value="Genomic_DNA"/>
</dbReference>
<dbReference type="eggNOG" id="COG0784">
    <property type="taxonomic scope" value="Bacteria"/>
</dbReference>
<dbReference type="SUPFAM" id="SSF52172">
    <property type="entry name" value="CheY-like"/>
    <property type="match status" value="1"/>
</dbReference>
<sequence>MKRSVLVVEDDFLIAYDLKIQLEERGYIVTGPAGSVEDALAALEKHDICSAILDIDLHGKPSFPVAEVLREKGIPFLFLSGNYSWELPPELSDSLVHPKPVSVMRLIGELNDLCTPDCC</sequence>
<keyword evidence="2" id="KW-1185">Reference proteome</keyword>
<dbReference type="InterPro" id="IPR001789">
    <property type="entry name" value="Sig_transdc_resp-reg_receiver"/>
</dbReference>
<dbReference type="OrthoDB" id="582170at2"/>
<comment type="caution">
    <text evidence="1">The sequence shown here is derived from an EMBL/GenBank/DDBJ whole genome shotgun (WGS) entry which is preliminary data.</text>
</comment>
<dbReference type="PROSITE" id="PS50110">
    <property type="entry name" value="RESPONSE_REGULATORY"/>
    <property type="match status" value="1"/>
</dbReference>
<dbReference type="InterPro" id="IPR011006">
    <property type="entry name" value="CheY-like_superfamily"/>
</dbReference>
<name>A0A062U3J5_9PROT</name>
<accession>A0A328JVV0</accession>